<evidence type="ECO:0000256" key="1">
    <source>
        <dbReference type="ARBA" id="ARBA00038208"/>
    </source>
</evidence>
<evidence type="ECO:0000313" key="3">
    <source>
        <dbReference type="EMBL" id="TKA62174.1"/>
    </source>
</evidence>
<dbReference type="OrthoDB" id="10253744at2759"/>
<accession>A0A4U0WGX9</accession>
<name>A0A4U0WGX9_9PEZI</name>
<gene>
    <name evidence="3" type="ORF">B0A49_11790</name>
</gene>
<evidence type="ECO:0000313" key="4">
    <source>
        <dbReference type="Proteomes" id="UP000308768"/>
    </source>
</evidence>
<dbReference type="AlphaFoldDB" id="A0A4U0WGX9"/>
<reference evidence="3 4" key="1">
    <citation type="submission" date="2017-03" db="EMBL/GenBank/DDBJ databases">
        <title>Genomes of endolithic fungi from Antarctica.</title>
        <authorList>
            <person name="Coleine C."/>
            <person name="Masonjones S."/>
            <person name="Stajich J.E."/>
        </authorList>
    </citation>
    <scope>NUCLEOTIDE SEQUENCE [LARGE SCALE GENOMIC DNA]</scope>
    <source>
        <strain evidence="3 4">CCFEE 5187</strain>
    </source>
</reference>
<comment type="caution">
    <text evidence="3">The sequence shown here is derived from an EMBL/GenBank/DDBJ whole genome shotgun (WGS) entry which is preliminary data.</text>
</comment>
<dbReference type="PANTHER" id="PTHR31902">
    <property type="entry name" value="ACTIN PATCHES DISTAL PROTEIN 1"/>
    <property type="match status" value="1"/>
</dbReference>
<dbReference type="Gene3D" id="3.40.30.10">
    <property type="entry name" value="Glutaredoxin"/>
    <property type="match status" value="1"/>
</dbReference>
<comment type="similarity">
    <text evidence="1">Belongs to the AIM32 family.</text>
</comment>
<dbReference type="Pfam" id="PF06999">
    <property type="entry name" value="Suc_Fer-like"/>
    <property type="match status" value="1"/>
</dbReference>
<dbReference type="Proteomes" id="UP000308768">
    <property type="component" value="Unassembled WGS sequence"/>
</dbReference>
<proteinExistence type="inferred from homology"/>
<dbReference type="InterPro" id="IPR036249">
    <property type="entry name" value="Thioredoxin-like_sf"/>
</dbReference>
<keyword evidence="4" id="KW-1185">Reference proteome</keyword>
<dbReference type="InterPro" id="IPR009737">
    <property type="entry name" value="Aim32/Apd1-like"/>
</dbReference>
<organism evidence="3 4">
    <name type="scientific">Cryomyces minteri</name>
    <dbReference type="NCBI Taxonomy" id="331657"/>
    <lineage>
        <taxon>Eukaryota</taxon>
        <taxon>Fungi</taxon>
        <taxon>Dikarya</taxon>
        <taxon>Ascomycota</taxon>
        <taxon>Pezizomycotina</taxon>
        <taxon>Dothideomycetes</taxon>
        <taxon>Dothideomycetes incertae sedis</taxon>
        <taxon>Cryomyces</taxon>
    </lineage>
</organism>
<dbReference type="PANTHER" id="PTHR31902:SF7">
    <property type="entry name" value="ALTERED INHERITANCE OF MITOCHONDRIA PROTEIN 32"/>
    <property type="match status" value="1"/>
</dbReference>
<evidence type="ECO:0000256" key="2">
    <source>
        <dbReference type="ARBA" id="ARBA00040895"/>
    </source>
</evidence>
<dbReference type="SUPFAM" id="SSF52833">
    <property type="entry name" value="Thioredoxin-like"/>
    <property type="match status" value="1"/>
</dbReference>
<dbReference type="EMBL" id="NAJN01001610">
    <property type="protein sequence ID" value="TKA62174.1"/>
    <property type="molecule type" value="Genomic_DNA"/>
</dbReference>
<dbReference type="STRING" id="331657.A0A4U0WGX9"/>
<sequence length="261" mass="28069">MATHAEHVLILTGKDDWKSKIEDEEEGTLPYHNVMISNSSFPATPSTSPAEGSVPASAFLLRSFRYVPSIPTDAPSIATFTRAFLLPTALHRAHDALTPAQQAQQRRQPELQRQFRGARETTEILVLVCGHGGRDSRCGVMGPLLRAEFEDQLRAHNIRVLTGPPPAADTEAEQDGAARGHAPNARVGGISHVGGHKFAGNVIVCVPPAFTTNPLAGKAIWYGRVGPEHVQGIVRETLLRGTVIKELFRGGTDVGGDILTL</sequence>
<dbReference type="CDD" id="cd03062">
    <property type="entry name" value="TRX_Fd_Sucrase"/>
    <property type="match status" value="1"/>
</dbReference>
<protein>
    <recommendedName>
        <fullName evidence="2">Altered inheritance of mitochondria protein 32</fullName>
    </recommendedName>
</protein>